<keyword evidence="2" id="KW-1185">Reference proteome</keyword>
<dbReference type="EMBL" id="RRCN01000002">
    <property type="protein sequence ID" value="RRJ54922.1"/>
    <property type="molecule type" value="Genomic_DNA"/>
</dbReference>
<accession>A0A3P3TAL5</accession>
<reference evidence="1 2" key="1">
    <citation type="submission" date="2018-11" db="EMBL/GenBank/DDBJ databases">
        <title>Genome sequencing of Paenibacillus sp. KCOM 3021 (= ChDC PVNT-B20).</title>
        <authorList>
            <person name="Kook J.-K."/>
            <person name="Park S.-N."/>
            <person name="Lim Y.K."/>
        </authorList>
    </citation>
    <scope>NUCLEOTIDE SEQUENCE [LARGE SCALE GENOMIC DNA]</scope>
    <source>
        <strain evidence="1 2">KCOM 3021</strain>
    </source>
</reference>
<name>A0A3P3TAL5_9BACL</name>
<organism evidence="1 2">
    <name type="scientific">Paenibacillus oralis</name>
    <dbReference type="NCBI Taxonomy" id="2490856"/>
    <lineage>
        <taxon>Bacteria</taxon>
        <taxon>Bacillati</taxon>
        <taxon>Bacillota</taxon>
        <taxon>Bacilli</taxon>
        <taxon>Bacillales</taxon>
        <taxon>Paenibacillaceae</taxon>
        <taxon>Paenibacillus</taxon>
    </lineage>
</organism>
<proteinExistence type="predicted"/>
<sequence>MKNHRVGKTRTQVKTDYQEHLIIPINEVREDYDTIIELKMTGEDPSFWFEVISNAFAVVIDRQDVDVMENIDDIREYDKMLCELEEIMECSSDGCSMHLTINQLHKLLSATEKRKLCHMSCEPDFELSRLVERYENELKRLAYPYQNQLYAFNQVTGIAR</sequence>
<evidence type="ECO:0000313" key="1">
    <source>
        <dbReference type="EMBL" id="RRJ54922.1"/>
    </source>
</evidence>
<comment type="caution">
    <text evidence="1">The sequence shown here is derived from an EMBL/GenBank/DDBJ whole genome shotgun (WGS) entry which is preliminary data.</text>
</comment>
<dbReference type="AlphaFoldDB" id="A0A3P3TAL5"/>
<gene>
    <name evidence="1" type="ORF">EHV15_35720</name>
</gene>
<dbReference type="RefSeq" id="WP_128636015.1">
    <property type="nucleotide sequence ID" value="NZ_RRCN01000002.1"/>
</dbReference>
<dbReference type="Proteomes" id="UP000267017">
    <property type="component" value="Unassembled WGS sequence"/>
</dbReference>
<protein>
    <submittedName>
        <fullName evidence="1">Uncharacterized protein</fullName>
    </submittedName>
</protein>
<evidence type="ECO:0000313" key="2">
    <source>
        <dbReference type="Proteomes" id="UP000267017"/>
    </source>
</evidence>